<keyword evidence="2" id="KW-1185">Reference proteome</keyword>
<dbReference type="AlphaFoldDB" id="A0AAN8EIX7"/>
<protein>
    <submittedName>
        <fullName evidence="1">Uncharacterized protein</fullName>
    </submittedName>
</protein>
<evidence type="ECO:0000313" key="1">
    <source>
        <dbReference type="EMBL" id="KAK5956553.1"/>
    </source>
</evidence>
<proteinExistence type="predicted"/>
<name>A0AAN8EIX7_9EURO</name>
<dbReference type="EMBL" id="JAKLMC020000004">
    <property type="protein sequence ID" value="KAK5956553.1"/>
    <property type="molecule type" value="Genomic_DNA"/>
</dbReference>
<organism evidence="1 2">
    <name type="scientific">Knufia fluminis</name>
    <dbReference type="NCBI Taxonomy" id="191047"/>
    <lineage>
        <taxon>Eukaryota</taxon>
        <taxon>Fungi</taxon>
        <taxon>Dikarya</taxon>
        <taxon>Ascomycota</taxon>
        <taxon>Pezizomycotina</taxon>
        <taxon>Eurotiomycetes</taxon>
        <taxon>Chaetothyriomycetidae</taxon>
        <taxon>Chaetothyriales</taxon>
        <taxon>Trichomeriaceae</taxon>
        <taxon>Knufia</taxon>
    </lineage>
</organism>
<accession>A0AAN8EIX7</accession>
<dbReference type="Proteomes" id="UP001316803">
    <property type="component" value="Unassembled WGS sequence"/>
</dbReference>
<sequence length="250" mass="28409">MAIGALDITSPGFSLACTILVSMLAWMFETITNRPLASAMHLQAARLMSSRSFSHTPNSEDLFVIGCVERLVQDNGLSYAHGLRRPERQLVQIKSLDEARIRLIDLAQPLLRNPTVDDCLITATRRGLDEWRADFEIYRYTGAETLRAKRSVFLAHNMVGTYLDMLSPVVPEETPISPIGQRILDDIEHILDHEELDDIEWILSLIVGHMIDHTEAESEIHCRAQRLKTSSDDLHTRINRRQTQYASSVY</sequence>
<comment type="caution">
    <text evidence="1">The sequence shown here is derived from an EMBL/GenBank/DDBJ whole genome shotgun (WGS) entry which is preliminary data.</text>
</comment>
<evidence type="ECO:0000313" key="2">
    <source>
        <dbReference type="Proteomes" id="UP001316803"/>
    </source>
</evidence>
<reference evidence="1 2" key="1">
    <citation type="submission" date="2022-12" db="EMBL/GenBank/DDBJ databases">
        <title>Genomic features and morphological characterization of a novel Knufia sp. strain isolated from spacecraft assembly facility.</title>
        <authorList>
            <person name="Teixeira M."/>
            <person name="Chander A.M."/>
            <person name="Stajich J.E."/>
            <person name="Venkateswaran K."/>
        </authorList>
    </citation>
    <scope>NUCLEOTIDE SEQUENCE [LARGE SCALE GENOMIC DNA]</scope>
    <source>
        <strain evidence="1 2">FJI-L2-BK-P2</strain>
    </source>
</reference>
<gene>
    <name evidence="1" type="ORF">OHC33_002038</name>
</gene>